<reference evidence="2 3" key="1">
    <citation type="submission" date="2016-01" db="EMBL/GenBank/DDBJ databases">
        <authorList>
            <person name="Oliw E.H."/>
        </authorList>
    </citation>
    <scope>NUCLEOTIDE SEQUENCE [LARGE SCALE GENOMIC DNA]</scope>
    <source>
        <strain evidence="2 3">CMW7756A</strain>
    </source>
</reference>
<comment type="caution">
    <text evidence="2">The sequence shown here is derived from an EMBL/GenBank/DDBJ whole genome shotgun (WGS) entry which is preliminary data.</text>
</comment>
<dbReference type="SMART" id="SM00933">
    <property type="entry name" value="NurA"/>
    <property type="match status" value="1"/>
</dbReference>
<dbReference type="RefSeq" id="WP_060800216.1">
    <property type="nucleotide sequence ID" value="NZ_KQ957101.1"/>
</dbReference>
<name>A0A133PLS2_9FIRM</name>
<accession>A0A133PLS2</accession>
<dbReference type="Proteomes" id="UP000070174">
    <property type="component" value="Unassembled WGS sequence"/>
</dbReference>
<sequence>MINLQDLEGQLREVNKNLKDKYDFIFSLDNDTFRKELTENVGRLIEMEKFPKEKLFKYKRTVGVDGSNNRSGGAFPHFIEIFQGLAKSTDGNEVYKNKVYTPTLNDIYEDKNLSQKYLATIEIETALEYINKYDFDYLMMDGGFIRYKINCLDLFTELRETCEAKNIVLFGVIKDLKTNVIARSLEIDESIYDREILFNRLKTGEAVLIRNEINKKFIKDGLGEGFSSAFMRTSKFPGAVGLDILDTQEEYLEEISSLIYTLTPMSSRGVPLWLDIVDKDVKITDEILTTLLEEYLDRDVYERFFISERDKRSL</sequence>
<gene>
    <name evidence="2" type="ORF">HMPREF3229_01119</name>
</gene>
<evidence type="ECO:0000313" key="3">
    <source>
        <dbReference type="Proteomes" id="UP000070174"/>
    </source>
</evidence>
<proteinExistence type="predicted"/>
<dbReference type="InterPro" id="IPR018977">
    <property type="entry name" value="NurA_domain"/>
</dbReference>
<protein>
    <submittedName>
        <fullName evidence="2">NurA domain protein</fullName>
    </submittedName>
</protein>
<dbReference type="Pfam" id="PF09376">
    <property type="entry name" value="NurA"/>
    <property type="match status" value="1"/>
</dbReference>
<dbReference type="EMBL" id="LRQE01000034">
    <property type="protein sequence ID" value="KXA29495.1"/>
    <property type="molecule type" value="Genomic_DNA"/>
</dbReference>
<dbReference type="PATRIC" id="fig|54005.3.peg.1102"/>
<dbReference type="AlphaFoldDB" id="A0A133PLS2"/>
<feature type="domain" description="NurA" evidence="1">
    <location>
        <begin position="59"/>
        <end position="283"/>
    </location>
</feature>
<evidence type="ECO:0000313" key="2">
    <source>
        <dbReference type="EMBL" id="KXA29495.1"/>
    </source>
</evidence>
<organism evidence="2">
    <name type="scientific">Peptoniphilus harei</name>
    <dbReference type="NCBI Taxonomy" id="54005"/>
    <lineage>
        <taxon>Bacteria</taxon>
        <taxon>Bacillati</taxon>
        <taxon>Bacillota</taxon>
        <taxon>Tissierellia</taxon>
        <taxon>Tissierellales</taxon>
        <taxon>Peptoniphilaceae</taxon>
        <taxon>Peptoniphilus</taxon>
    </lineage>
</organism>
<evidence type="ECO:0000259" key="1">
    <source>
        <dbReference type="SMART" id="SM00933"/>
    </source>
</evidence>